<sequence>MRLLVRMRLSESRADSYATFECMVIRLSGPLTKPKRGGAFLHAEVILPVQYRRLALAKDWTDEGTYQVEVPLQFNRKSLAPFLASGDGVWIF</sequence>
<dbReference type="Proteomes" id="UP000198900">
    <property type="component" value="Unassembled WGS sequence"/>
</dbReference>
<proteinExistence type="predicted"/>
<accession>A0A7Z7BBY6</accession>
<name>A0A7Z7BBY6_9BURK</name>
<keyword evidence="2" id="KW-1185">Reference proteome</keyword>
<dbReference type="AlphaFoldDB" id="A0A7Z7BBY6"/>
<protein>
    <submittedName>
        <fullName evidence="1">Uncharacterized protein</fullName>
    </submittedName>
</protein>
<reference evidence="1" key="1">
    <citation type="submission" date="2016-10" db="EMBL/GenBank/DDBJ databases">
        <authorList>
            <person name="Varghese N."/>
            <person name="Submissions S."/>
        </authorList>
    </citation>
    <scope>NUCLEOTIDE SEQUENCE [LARGE SCALE GENOMIC DNA]</scope>
    <source>
        <strain evidence="1">YR281</strain>
    </source>
</reference>
<evidence type="ECO:0000313" key="1">
    <source>
        <dbReference type="EMBL" id="SDI65027.1"/>
    </source>
</evidence>
<dbReference type="EMBL" id="FNDI01000021">
    <property type="protein sequence ID" value="SDI65027.1"/>
    <property type="molecule type" value="Genomic_DNA"/>
</dbReference>
<evidence type="ECO:0000313" key="2">
    <source>
        <dbReference type="Proteomes" id="UP000198900"/>
    </source>
</evidence>
<organism evidence="1 2">
    <name type="scientific">Paraburkholderia steynii</name>
    <dbReference type="NCBI Taxonomy" id="1245441"/>
    <lineage>
        <taxon>Bacteria</taxon>
        <taxon>Pseudomonadati</taxon>
        <taxon>Pseudomonadota</taxon>
        <taxon>Betaproteobacteria</taxon>
        <taxon>Burkholderiales</taxon>
        <taxon>Burkholderiaceae</taxon>
        <taxon>Paraburkholderia</taxon>
    </lineage>
</organism>
<gene>
    <name evidence="1" type="ORF">SAMN04487926_12142</name>
</gene>
<dbReference type="RefSeq" id="WP_091785023.1">
    <property type="nucleotide sequence ID" value="NZ_FNDI01000021.1"/>
</dbReference>
<comment type="caution">
    <text evidence="1">The sequence shown here is derived from an EMBL/GenBank/DDBJ whole genome shotgun (WGS) entry which is preliminary data.</text>
</comment>